<feature type="transmembrane region" description="Helical" evidence="1">
    <location>
        <begin position="6"/>
        <end position="21"/>
    </location>
</feature>
<comment type="caution">
    <text evidence="2">The sequence shown here is derived from an EMBL/GenBank/DDBJ whole genome shotgun (WGS) entry which is preliminary data.</text>
</comment>
<dbReference type="AlphaFoldDB" id="A0A3D8IRJ9"/>
<organism evidence="2 3">
    <name type="scientific">Helicobacter didelphidarum</name>
    <dbReference type="NCBI Taxonomy" id="2040648"/>
    <lineage>
        <taxon>Bacteria</taxon>
        <taxon>Pseudomonadati</taxon>
        <taxon>Campylobacterota</taxon>
        <taxon>Epsilonproteobacteria</taxon>
        <taxon>Campylobacterales</taxon>
        <taxon>Helicobacteraceae</taxon>
        <taxon>Helicobacter</taxon>
    </lineage>
</organism>
<keyword evidence="1" id="KW-0812">Transmembrane</keyword>
<sequence>MTFFYYLLKVVATLLTFFIPNKKIRKNTYNRLFDRLESLIIIPFIFPTELKTRLKILSLLSRTYKYNGINGYPLPNIQDNVFAINGGGG</sequence>
<keyword evidence="1" id="KW-1133">Transmembrane helix</keyword>
<dbReference type="EMBL" id="NXLQ01000001">
    <property type="protein sequence ID" value="RDU67556.1"/>
    <property type="molecule type" value="Genomic_DNA"/>
</dbReference>
<keyword evidence="3" id="KW-1185">Reference proteome</keyword>
<evidence type="ECO:0000256" key="1">
    <source>
        <dbReference type="SAM" id="Phobius"/>
    </source>
</evidence>
<evidence type="ECO:0000313" key="3">
    <source>
        <dbReference type="Proteomes" id="UP000256379"/>
    </source>
</evidence>
<accession>A0A3D8IRJ9</accession>
<name>A0A3D8IRJ9_9HELI</name>
<keyword evidence="1" id="KW-0472">Membrane</keyword>
<protein>
    <submittedName>
        <fullName evidence="2">Uncharacterized protein</fullName>
    </submittedName>
</protein>
<evidence type="ECO:0000313" key="2">
    <source>
        <dbReference type="EMBL" id="RDU67556.1"/>
    </source>
</evidence>
<dbReference type="Proteomes" id="UP000256379">
    <property type="component" value="Unassembled WGS sequence"/>
</dbReference>
<reference evidence="2 3" key="1">
    <citation type="submission" date="2018-04" db="EMBL/GenBank/DDBJ databases">
        <title>Novel Campyloabacter and Helicobacter Species and Strains.</title>
        <authorList>
            <person name="Mannion A.J."/>
            <person name="Shen Z."/>
            <person name="Fox J.G."/>
        </authorList>
    </citation>
    <scope>NUCLEOTIDE SEQUENCE [LARGE SCALE GENOMIC DNA]</scope>
    <source>
        <strain evidence="2 3">MIT 17-337</strain>
    </source>
</reference>
<dbReference type="RefSeq" id="WP_115542083.1">
    <property type="nucleotide sequence ID" value="NZ_NXLQ01000001.1"/>
</dbReference>
<gene>
    <name evidence="2" type="ORF">CQA53_00630</name>
</gene>
<proteinExistence type="predicted"/>